<protein>
    <submittedName>
        <fullName evidence="7">Flagellar biosynthetic protein FliO</fullName>
    </submittedName>
</protein>
<dbReference type="EMBL" id="JBHLTM010000070">
    <property type="protein sequence ID" value="MFC0686501.1"/>
    <property type="molecule type" value="Genomic_DNA"/>
</dbReference>
<evidence type="ECO:0000256" key="2">
    <source>
        <dbReference type="ARBA" id="ARBA00022475"/>
    </source>
</evidence>
<evidence type="ECO:0000256" key="6">
    <source>
        <dbReference type="SAM" id="Phobius"/>
    </source>
</evidence>
<dbReference type="RefSeq" id="WP_267222563.1">
    <property type="nucleotide sequence ID" value="NZ_JAPCWC010000016.1"/>
</dbReference>
<evidence type="ECO:0000313" key="7">
    <source>
        <dbReference type="EMBL" id="MFC0686501.1"/>
    </source>
</evidence>
<proteinExistence type="predicted"/>
<feature type="transmembrane region" description="Helical" evidence="6">
    <location>
        <begin position="6"/>
        <end position="27"/>
    </location>
</feature>
<keyword evidence="4 6" id="KW-1133">Transmembrane helix</keyword>
<keyword evidence="5 6" id="KW-0472">Membrane</keyword>
<dbReference type="Pfam" id="PF04347">
    <property type="entry name" value="FliO"/>
    <property type="match status" value="1"/>
</dbReference>
<keyword evidence="7" id="KW-0966">Cell projection</keyword>
<evidence type="ECO:0000256" key="5">
    <source>
        <dbReference type="ARBA" id="ARBA00023136"/>
    </source>
</evidence>
<organism evidence="7 8">
    <name type="scientific">Novosphingobium clariflavum</name>
    <dbReference type="NCBI Taxonomy" id="2029884"/>
    <lineage>
        <taxon>Bacteria</taxon>
        <taxon>Pseudomonadati</taxon>
        <taxon>Pseudomonadota</taxon>
        <taxon>Alphaproteobacteria</taxon>
        <taxon>Sphingomonadales</taxon>
        <taxon>Sphingomonadaceae</taxon>
        <taxon>Novosphingobium</taxon>
    </lineage>
</organism>
<evidence type="ECO:0000313" key="8">
    <source>
        <dbReference type="Proteomes" id="UP001589858"/>
    </source>
</evidence>
<reference evidence="7 8" key="1">
    <citation type="submission" date="2024-09" db="EMBL/GenBank/DDBJ databases">
        <authorList>
            <person name="Sun Q."/>
            <person name="Mori K."/>
        </authorList>
    </citation>
    <scope>NUCLEOTIDE SEQUENCE [LARGE SCALE GENOMIC DNA]</scope>
    <source>
        <strain evidence="7 8">CICC 11035S</strain>
    </source>
</reference>
<sequence>MEFLAVLRTLGALAVVLGLLVGALWVVRRYDLRMPQKWLARLGDRLGDRTAVRRLELVERLAIDPRRSVVMIRSDNKDISLLIAPEGVVLLDSAPIAAPPALIKDTAE</sequence>
<dbReference type="Proteomes" id="UP001589858">
    <property type="component" value="Unassembled WGS sequence"/>
</dbReference>
<keyword evidence="3 6" id="KW-0812">Transmembrane</keyword>
<keyword evidence="7" id="KW-0969">Cilium</keyword>
<keyword evidence="7" id="KW-0282">Flagellum</keyword>
<evidence type="ECO:0000256" key="1">
    <source>
        <dbReference type="ARBA" id="ARBA00004236"/>
    </source>
</evidence>
<keyword evidence="2" id="KW-1003">Cell membrane</keyword>
<comment type="subcellular location">
    <subcellularLocation>
        <location evidence="1">Cell membrane</location>
    </subcellularLocation>
</comment>
<name>A0ABV6SB74_9SPHN</name>
<evidence type="ECO:0000256" key="3">
    <source>
        <dbReference type="ARBA" id="ARBA00022692"/>
    </source>
</evidence>
<gene>
    <name evidence="7" type="ORF">ACFFF8_18100</name>
</gene>
<keyword evidence="8" id="KW-1185">Reference proteome</keyword>
<evidence type="ECO:0000256" key="4">
    <source>
        <dbReference type="ARBA" id="ARBA00022989"/>
    </source>
</evidence>
<dbReference type="InterPro" id="IPR022781">
    <property type="entry name" value="Flagellar_biosynth_FliO"/>
</dbReference>
<accession>A0ABV6SB74</accession>
<comment type="caution">
    <text evidence="7">The sequence shown here is derived from an EMBL/GenBank/DDBJ whole genome shotgun (WGS) entry which is preliminary data.</text>
</comment>